<dbReference type="EMBL" id="ACVN02000192">
    <property type="protein sequence ID" value="ERK55202.1"/>
    <property type="molecule type" value="Genomic_DNA"/>
</dbReference>
<protein>
    <submittedName>
        <fullName evidence="1">Uncharacterized protein</fullName>
    </submittedName>
</protein>
<sequence>MQVSQLDDECYEEGSIACWRSKGGASRLWRCGNYVVKECCEVSQRLRVVDWKCVFGVSMSHSRWFSCRVRLFLTMMAGSHSVVFRIISTFM</sequence>
<evidence type="ECO:0000313" key="2">
    <source>
        <dbReference type="Proteomes" id="UP000017052"/>
    </source>
</evidence>
<dbReference type="Proteomes" id="UP000017052">
    <property type="component" value="Unassembled WGS sequence"/>
</dbReference>
<reference evidence="1" key="1">
    <citation type="submission" date="2013-08" db="EMBL/GenBank/DDBJ databases">
        <authorList>
            <person name="Durkin A.S."/>
            <person name="Haft D.R."/>
            <person name="McCorrison J."/>
            <person name="Torralba M."/>
            <person name="Gillis M."/>
            <person name="Haft D.H."/>
            <person name="Methe B."/>
            <person name="Sutton G."/>
            <person name="Nelson K.E."/>
        </authorList>
    </citation>
    <scope>NUCLEOTIDE SEQUENCE [LARGE SCALE GENOMIC DNA]</scope>
    <source>
        <strain evidence="1">F0233</strain>
    </source>
</reference>
<accession>U2RX42</accession>
<comment type="caution">
    <text evidence="1">The sequence shown here is derived from an EMBL/GenBank/DDBJ whole genome shotgun (WGS) entry which is preliminary data.</text>
</comment>
<evidence type="ECO:0000313" key="1">
    <source>
        <dbReference type="EMBL" id="ERK55202.1"/>
    </source>
</evidence>
<dbReference type="AlphaFoldDB" id="U2RX42"/>
<name>U2RX42_9ACTN</name>
<proteinExistence type="predicted"/>
<organism evidence="1 2">
    <name type="scientific">Propionibacterium acidifaciens F0233</name>
    <dbReference type="NCBI Taxonomy" id="553198"/>
    <lineage>
        <taxon>Bacteria</taxon>
        <taxon>Bacillati</taxon>
        <taxon>Actinomycetota</taxon>
        <taxon>Actinomycetes</taxon>
        <taxon>Propionibacteriales</taxon>
        <taxon>Propionibacteriaceae</taxon>
        <taxon>Propionibacterium</taxon>
    </lineage>
</organism>
<gene>
    <name evidence="1" type="ORF">HMPREF0682_2754</name>
</gene>
<keyword evidence="2" id="KW-1185">Reference proteome</keyword>